<dbReference type="GO" id="GO:0019748">
    <property type="term" value="P:secondary metabolic process"/>
    <property type="evidence" value="ECO:0007669"/>
    <property type="project" value="TreeGrafter"/>
</dbReference>
<evidence type="ECO:0000313" key="4">
    <source>
        <dbReference type="Proteomes" id="UP000276128"/>
    </source>
</evidence>
<sequence>MQTTNTDTKLPGDQRPKLKRSIIDCDIHQATGLEAIKPYLPRAYRELIEQYGPALPGGMHFNGGVGGRMADSYPEGGGSAGSDLALMQRQHLDRYNVEYGILTGEGYAIHATPNYEYAAAFCRAINEYTMDHWLAQDSRLRGSVFIAKQEPTLAAQEIDRIGGRSEMVQVVVSSGATKPYGNRHYDPIYEACVRHNLPFTIHVGLEGEGINSPHTGAGYVTHYIEQRCARPAVMAAHLASFIFDGVFERFPTLKVVLQEAGVLWLAPFLWKLDQEWKGLRVQTPWVRKKPSEYFREHVRVTTQPFEETPNREVLDHMLESIYAKETLMFCSDYPHWDYDSPSQALPKLELELWDNIYYQNAAKLYGLPGRKAEASQ</sequence>
<dbReference type="OrthoDB" id="9777673at2"/>
<dbReference type="Pfam" id="PF04909">
    <property type="entry name" value="Amidohydro_2"/>
    <property type="match status" value="1"/>
</dbReference>
<organism evidence="3 4">
    <name type="scientific">Paenibacillus whitsoniae</name>
    <dbReference type="NCBI Taxonomy" id="2496558"/>
    <lineage>
        <taxon>Bacteria</taxon>
        <taxon>Bacillati</taxon>
        <taxon>Bacillota</taxon>
        <taxon>Bacilli</taxon>
        <taxon>Bacillales</taxon>
        <taxon>Paenibacillaceae</taxon>
        <taxon>Paenibacillus</taxon>
    </lineage>
</organism>
<proteinExistence type="predicted"/>
<comment type="caution">
    <text evidence="3">The sequence shown here is derived from an EMBL/GenBank/DDBJ whole genome shotgun (WGS) entry which is preliminary data.</text>
</comment>
<dbReference type="InterPro" id="IPR032466">
    <property type="entry name" value="Metal_Hydrolase"/>
</dbReference>
<dbReference type="AlphaFoldDB" id="A0A430JKU3"/>
<accession>A0A430JKU3</accession>
<dbReference type="PANTHER" id="PTHR21240">
    <property type="entry name" value="2-AMINO-3-CARBOXYLMUCONATE-6-SEMIALDEHYDE DECARBOXYLASE"/>
    <property type="match status" value="1"/>
</dbReference>
<dbReference type="PANTHER" id="PTHR21240:SF28">
    <property type="entry name" value="ISO-OROTATE DECARBOXYLASE (EUROFUNG)"/>
    <property type="match status" value="1"/>
</dbReference>
<dbReference type="Gene3D" id="3.20.20.140">
    <property type="entry name" value="Metal-dependent hydrolases"/>
    <property type="match status" value="1"/>
</dbReference>
<dbReference type="GO" id="GO:0005737">
    <property type="term" value="C:cytoplasm"/>
    <property type="evidence" value="ECO:0007669"/>
    <property type="project" value="TreeGrafter"/>
</dbReference>
<dbReference type="RefSeq" id="WP_126139361.1">
    <property type="nucleotide sequence ID" value="NZ_RXHU01000005.1"/>
</dbReference>
<keyword evidence="4" id="KW-1185">Reference proteome</keyword>
<dbReference type="EMBL" id="RXHU01000005">
    <property type="protein sequence ID" value="RTE11642.1"/>
    <property type="molecule type" value="Genomic_DNA"/>
</dbReference>
<dbReference type="GO" id="GO:0016787">
    <property type="term" value="F:hydrolase activity"/>
    <property type="evidence" value="ECO:0007669"/>
    <property type="project" value="UniProtKB-KW"/>
</dbReference>
<keyword evidence="1" id="KW-0456">Lyase</keyword>
<feature type="domain" description="Amidohydrolase-related" evidence="2">
    <location>
        <begin position="23"/>
        <end position="367"/>
    </location>
</feature>
<dbReference type="GO" id="GO:0016831">
    <property type="term" value="F:carboxy-lyase activity"/>
    <property type="evidence" value="ECO:0007669"/>
    <property type="project" value="InterPro"/>
</dbReference>
<dbReference type="InterPro" id="IPR032465">
    <property type="entry name" value="ACMSD"/>
</dbReference>
<dbReference type="InterPro" id="IPR006680">
    <property type="entry name" value="Amidohydro-rel"/>
</dbReference>
<reference evidence="3 4" key="1">
    <citation type="submission" date="2018-12" db="EMBL/GenBank/DDBJ databases">
        <title>Bacillus ochoae sp. nov., Paenibacillus whitsoniae sp. nov., Paenibacillus spiritus sp. nov. Isolated from the Mars Exploration Rover during spacecraft assembly.</title>
        <authorList>
            <person name="Seuylemezian A."/>
            <person name="Vaishampayan P."/>
        </authorList>
    </citation>
    <scope>NUCLEOTIDE SEQUENCE [LARGE SCALE GENOMIC DNA]</scope>
    <source>
        <strain evidence="3 4">MER 54</strain>
    </source>
</reference>
<dbReference type="Proteomes" id="UP000276128">
    <property type="component" value="Unassembled WGS sequence"/>
</dbReference>
<protein>
    <submittedName>
        <fullName evidence="3">Amidohydrolase</fullName>
    </submittedName>
</protein>
<dbReference type="SUPFAM" id="SSF51556">
    <property type="entry name" value="Metallo-dependent hydrolases"/>
    <property type="match status" value="1"/>
</dbReference>
<evidence type="ECO:0000259" key="2">
    <source>
        <dbReference type="Pfam" id="PF04909"/>
    </source>
</evidence>
<evidence type="ECO:0000256" key="1">
    <source>
        <dbReference type="ARBA" id="ARBA00023239"/>
    </source>
</evidence>
<name>A0A430JKU3_9BACL</name>
<keyword evidence="3" id="KW-0378">Hydrolase</keyword>
<evidence type="ECO:0000313" key="3">
    <source>
        <dbReference type="EMBL" id="RTE11642.1"/>
    </source>
</evidence>
<gene>
    <name evidence="3" type="ORF">EJQ19_01060</name>
</gene>